<name>A0A5C5X547_9PLAN</name>
<dbReference type="OrthoDB" id="9775724at2"/>
<evidence type="ECO:0000256" key="3">
    <source>
        <dbReference type="ARBA" id="ARBA00022679"/>
    </source>
</evidence>
<dbReference type="AlphaFoldDB" id="A0A5C5X547"/>
<feature type="domain" description="AAA" evidence="12">
    <location>
        <begin position="647"/>
        <end position="773"/>
    </location>
</feature>
<dbReference type="PANTHER" id="PTHR32309:SF13">
    <property type="entry name" value="FERRIC ENTEROBACTIN TRANSPORT PROTEIN FEPE"/>
    <property type="match status" value="1"/>
</dbReference>
<keyword evidence="11" id="KW-0472">Membrane</keyword>
<feature type="region of interest" description="Disordered" evidence="10">
    <location>
        <begin position="1"/>
        <end position="23"/>
    </location>
</feature>
<feature type="compositionally biased region" description="Basic and acidic residues" evidence="10">
    <location>
        <begin position="611"/>
        <end position="621"/>
    </location>
</feature>
<keyword evidence="4" id="KW-0547">Nucleotide-binding</keyword>
<dbReference type="EC" id="2.7.10.2" evidence="2"/>
<feature type="region of interest" description="Disordered" evidence="10">
    <location>
        <begin position="602"/>
        <end position="621"/>
    </location>
</feature>
<sequence length="827" mass="92667">MSTDVGKPLAANGRSSRGLNNPQAPYLVQNTVSTAPAEEGSGIQLSAIWHAFRRRWALGLLIGILLTPLAIVPWLLMEPQSTAVVQLHLHQDDPMLIFNTADQVQTSAITYKLFQSTQAQLIRSDLNISQVLELDSEISNLPQVVAEPDPIEWILENLHVMQLPDTELLNVSFRDPDPQAAMAIANAVVKNYYDKYVKADEQKDNKRLADLQLLYQEKTKELKAARTRLVDLAETAGSGSSESLTLNQQSTLSEREILEKQRHELRFKRMELEAQLFALLETQKHRQAVGETAPNEDGQPVVSEEPVDPSLRAPLPPLPVGQSTNQWVLTEEILEEEYAFDPEIRRLNDEKEALEEKFQALAKRLQGSGLEKSRQQYESDLAKIDDDLNFRKSLIKRSFKKEYERENRRLQEQFEQDQLAYELDWRRIEAERLRALKAQGGGTLIVGDTGENQDQLMAQFNEVDLRSRIKKIIEQEAELEAMSSSLRDNFKLLGKTSADVEMLRGDIASLEQVVSNLAAELERTRVESKGQSKRIEVMAYATRAQKDDPKKQIALTIGVGLAGLFAPLILLMWRDITKQHVDDLKTMRLAIGLEHMGGIPRLPMKQLSGKNGKDDKKDSKLQRALSESVRGIVAQLIRRKASENQNCIMVSSATAGEGKTTASVEISRMLARSGQKTVLIDFDLRRPRIHEIFEVDGATGIYDILTGNETLDGALKYIEEDKLTVIPAGNVESEVYLESYSGMLAELFATLQEQYDFVIVDCCPVLPVVDARIVSEYVDGVILALTRDVSVVPDAISARDILRSHGATVIGTIVSGHPVRGRYDLYN</sequence>
<evidence type="ECO:0000256" key="10">
    <source>
        <dbReference type="SAM" id="MobiDB-lite"/>
    </source>
</evidence>
<feature type="region of interest" description="Disordered" evidence="10">
    <location>
        <begin position="288"/>
        <end position="307"/>
    </location>
</feature>
<organism evidence="13 14">
    <name type="scientific">Thalassoglobus neptunius</name>
    <dbReference type="NCBI Taxonomy" id="1938619"/>
    <lineage>
        <taxon>Bacteria</taxon>
        <taxon>Pseudomonadati</taxon>
        <taxon>Planctomycetota</taxon>
        <taxon>Planctomycetia</taxon>
        <taxon>Planctomycetales</taxon>
        <taxon>Planctomycetaceae</taxon>
        <taxon>Thalassoglobus</taxon>
    </lineage>
</organism>
<comment type="catalytic activity">
    <reaction evidence="8">
        <text>L-tyrosyl-[protein] + ATP = O-phospho-L-tyrosyl-[protein] + ADP + H(+)</text>
        <dbReference type="Rhea" id="RHEA:10596"/>
        <dbReference type="Rhea" id="RHEA-COMP:10136"/>
        <dbReference type="Rhea" id="RHEA-COMP:20101"/>
        <dbReference type="ChEBI" id="CHEBI:15378"/>
        <dbReference type="ChEBI" id="CHEBI:30616"/>
        <dbReference type="ChEBI" id="CHEBI:46858"/>
        <dbReference type="ChEBI" id="CHEBI:61978"/>
        <dbReference type="ChEBI" id="CHEBI:456216"/>
        <dbReference type="EC" id="2.7.10.2"/>
    </reaction>
</comment>
<dbReference type="PANTHER" id="PTHR32309">
    <property type="entry name" value="TYROSINE-PROTEIN KINASE"/>
    <property type="match status" value="1"/>
</dbReference>
<feature type="coiled-coil region" evidence="9">
    <location>
        <begin position="208"/>
        <end position="275"/>
    </location>
</feature>
<dbReference type="SUPFAM" id="SSF52540">
    <property type="entry name" value="P-loop containing nucleoside triphosphate hydrolases"/>
    <property type="match status" value="1"/>
</dbReference>
<evidence type="ECO:0000256" key="6">
    <source>
        <dbReference type="ARBA" id="ARBA00022840"/>
    </source>
</evidence>
<dbReference type="Proteomes" id="UP000317243">
    <property type="component" value="Unassembled WGS sequence"/>
</dbReference>
<keyword evidence="11" id="KW-1133">Transmembrane helix</keyword>
<dbReference type="InterPro" id="IPR027417">
    <property type="entry name" value="P-loop_NTPase"/>
</dbReference>
<evidence type="ECO:0000256" key="7">
    <source>
        <dbReference type="ARBA" id="ARBA00023137"/>
    </source>
</evidence>
<evidence type="ECO:0000256" key="9">
    <source>
        <dbReference type="SAM" id="Coils"/>
    </source>
</evidence>
<keyword evidence="6" id="KW-0067">ATP-binding</keyword>
<comment type="caution">
    <text evidence="13">The sequence shown here is derived from an EMBL/GenBank/DDBJ whole genome shotgun (WGS) entry which is preliminary data.</text>
</comment>
<keyword evidence="11" id="KW-0812">Transmembrane</keyword>
<feature type="coiled-coil region" evidence="9">
    <location>
        <begin position="500"/>
        <end position="527"/>
    </location>
</feature>
<evidence type="ECO:0000256" key="4">
    <source>
        <dbReference type="ARBA" id="ARBA00022741"/>
    </source>
</evidence>
<dbReference type="RefSeq" id="WP_146507629.1">
    <property type="nucleotide sequence ID" value="NZ_SIHI01000001.1"/>
</dbReference>
<dbReference type="InterPro" id="IPR050445">
    <property type="entry name" value="Bact_polysacc_biosynth/exp"/>
</dbReference>
<keyword evidence="3 13" id="KW-0808">Transferase</keyword>
<keyword evidence="9" id="KW-0175">Coiled coil</keyword>
<evidence type="ECO:0000256" key="11">
    <source>
        <dbReference type="SAM" id="Phobius"/>
    </source>
</evidence>
<dbReference type="InterPro" id="IPR025669">
    <property type="entry name" value="AAA_dom"/>
</dbReference>
<dbReference type="Gene3D" id="3.40.50.300">
    <property type="entry name" value="P-loop containing nucleotide triphosphate hydrolases"/>
    <property type="match status" value="1"/>
</dbReference>
<evidence type="ECO:0000259" key="12">
    <source>
        <dbReference type="Pfam" id="PF13614"/>
    </source>
</evidence>
<proteinExistence type="inferred from homology"/>
<dbReference type="InterPro" id="IPR005702">
    <property type="entry name" value="Wzc-like_C"/>
</dbReference>
<evidence type="ECO:0000256" key="5">
    <source>
        <dbReference type="ARBA" id="ARBA00022777"/>
    </source>
</evidence>
<feature type="transmembrane region" description="Helical" evidence="11">
    <location>
        <begin position="56"/>
        <end position="76"/>
    </location>
</feature>
<protein>
    <recommendedName>
        <fullName evidence="2">non-specific protein-tyrosine kinase</fullName>
        <ecNumber evidence="2">2.7.10.2</ecNumber>
    </recommendedName>
</protein>
<keyword evidence="14" id="KW-1185">Reference proteome</keyword>
<evidence type="ECO:0000256" key="8">
    <source>
        <dbReference type="ARBA" id="ARBA00051245"/>
    </source>
</evidence>
<comment type="similarity">
    <text evidence="1">Belongs to the CpsD/CapB family.</text>
</comment>
<reference evidence="13 14" key="1">
    <citation type="submission" date="2019-02" db="EMBL/GenBank/DDBJ databases">
        <title>Deep-cultivation of Planctomycetes and their phenomic and genomic characterization uncovers novel biology.</title>
        <authorList>
            <person name="Wiegand S."/>
            <person name="Jogler M."/>
            <person name="Boedeker C."/>
            <person name="Pinto D."/>
            <person name="Vollmers J."/>
            <person name="Rivas-Marin E."/>
            <person name="Kohn T."/>
            <person name="Peeters S.H."/>
            <person name="Heuer A."/>
            <person name="Rast P."/>
            <person name="Oberbeckmann S."/>
            <person name="Bunk B."/>
            <person name="Jeske O."/>
            <person name="Meyerdierks A."/>
            <person name="Storesund J.E."/>
            <person name="Kallscheuer N."/>
            <person name="Luecker S."/>
            <person name="Lage O.M."/>
            <person name="Pohl T."/>
            <person name="Merkel B.J."/>
            <person name="Hornburger P."/>
            <person name="Mueller R.-W."/>
            <person name="Bruemmer F."/>
            <person name="Labrenz M."/>
            <person name="Spormann A.M."/>
            <person name="Op Den Camp H."/>
            <person name="Overmann J."/>
            <person name="Amann R."/>
            <person name="Jetten M.S.M."/>
            <person name="Mascher T."/>
            <person name="Medema M.H."/>
            <person name="Devos D.P."/>
            <person name="Kaster A.-K."/>
            <person name="Ovreas L."/>
            <person name="Rohde M."/>
            <person name="Galperin M.Y."/>
            <person name="Jogler C."/>
        </authorList>
    </citation>
    <scope>NUCLEOTIDE SEQUENCE [LARGE SCALE GENOMIC DNA]</scope>
    <source>
        <strain evidence="13 14">KOR42</strain>
    </source>
</reference>
<dbReference type="Pfam" id="PF13614">
    <property type="entry name" value="AAA_31"/>
    <property type="match status" value="1"/>
</dbReference>
<keyword evidence="7" id="KW-0829">Tyrosine-protein kinase</keyword>
<evidence type="ECO:0000256" key="1">
    <source>
        <dbReference type="ARBA" id="ARBA00007316"/>
    </source>
</evidence>
<feature type="compositionally biased region" description="Polar residues" evidence="10">
    <location>
        <begin position="13"/>
        <end position="23"/>
    </location>
</feature>
<accession>A0A5C5X547</accession>
<dbReference type="GO" id="GO:0004715">
    <property type="term" value="F:non-membrane spanning protein tyrosine kinase activity"/>
    <property type="evidence" value="ECO:0007669"/>
    <property type="project" value="UniProtKB-EC"/>
</dbReference>
<keyword evidence="5 13" id="KW-0418">Kinase</keyword>
<evidence type="ECO:0000256" key="2">
    <source>
        <dbReference type="ARBA" id="ARBA00011903"/>
    </source>
</evidence>
<gene>
    <name evidence="13" type="primary">ywqD</name>
    <name evidence="13" type="ORF">KOR42_10950</name>
</gene>
<evidence type="ECO:0000313" key="14">
    <source>
        <dbReference type="Proteomes" id="UP000317243"/>
    </source>
</evidence>
<dbReference type="CDD" id="cd05387">
    <property type="entry name" value="BY-kinase"/>
    <property type="match status" value="1"/>
</dbReference>
<dbReference type="EMBL" id="SIHI01000001">
    <property type="protein sequence ID" value="TWT57729.1"/>
    <property type="molecule type" value="Genomic_DNA"/>
</dbReference>
<evidence type="ECO:0000313" key="13">
    <source>
        <dbReference type="EMBL" id="TWT57729.1"/>
    </source>
</evidence>